<dbReference type="GO" id="GO:0016757">
    <property type="term" value="F:glycosyltransferase activity"/>
    <property type="evidence" value="ECO:0007669"/>
    <property type="project" value="UniProtKB-KW"/>
</dbReference>
<dbReference type="Pfam" id="PF04041">
    <property type="entry name" value="Glyco_hydro_130"/>
    <property type="match status" value="1"/>
</dbReference>
<evidence type="ECO:0000256" key="3">
    <source>
        <dbReference type="ARBA" id="ARBA00024356"/>
    </source>
</evidence>
<dbReference type="PANTHER" id="PTHR34106:SF5">
    <property type="entry name" value="GLYCOSIDASE"/>
    <property type="match status" value="1"/>
</dbReference>
<keyword evidence="2" id="KW-0808">Transferase</keyword>
<organism evidence="4 5">
    <name type="scientific">Candidatus Shapirobacteria bacterium CG06_land_8_20_14_3_00_40_12</name>
    <dbReference type="NCBI Taxonomy" id="1974881"/>
    <lineage>
        <taxon>Bacteria</taxon>
        <taxon>Candidatus Shapironibacteriota</taxon>
    </lineage>
</organism>
<dbReference type="CDD" id="cd18614">
    <property type="entry name" value="GH130"/>
    <property type="match status" value="1"/>
</dbReference>
<dbReference type="PIRSF" id="PIRSF016202">
    <property type="entry name" value="PH1107"/>
    <property type="match status" value="1"/>
</dbReference>
<dbReference type="AlphaFoldDB" id="A0A2M7ARD6"/>
<proteinExistence type="inferred from homology"/>
<sequence length="341" mass="39170">MIKVEDGGIILEGREGVEFESGGVLNSACVEKDGIVHMFYRAVKKENFSTIGYCQIKDDKLIYRADKPLLVPEYDYESKGMEDPRITFFEGRYYMLYTAYDGKNALVAYATSLDLKTWEKKGVISPQMSYDRAEDIFRNNKLDRRYSLFERWYRFALGDDVKLWEKDAALFPKRINGKIAMIHRVLPGIQICFFDKFEDLDNKYWEKYLADLGNYIILDPQAKFESGYVGGGCVPIETSEGWLLIYHGVDIEGNQRIYQAGAMLLDKNNPLKIIGKTKQPLFLSKESWKKGPMGNVVVVFPTGAIIKQDVLYIYYGAGDRRIAYKKIGMKELISVLKSNLE</sequence>
<dbReference type="Proteomes" id="UP000231407">
    <property type="component" value="Unassembled WGS sequence"/>
</dbReference>
<dbReference type="InterPro" id="IPR023296">
    <property type="entry name" value="Glyco_hydro_beta-prop_sf"/>
</dbReference>
<comment type="similarity">
    <text evidence="3">Belongs to the glycosyl hydrolase 130 family.</text>
</comment>
<protein>
    <submittedName>
        <fullName evidence="4">Pesticidal protein Cry7Aa</fullName>
    </submittedName>
</protein>
<dbReference type="Gene3D" id="2.115.10.20">
    <property type="entry name" value="Glycosyl hydrolase domain, family 43"/>
    <property type="match status" value="1"/>
</dbReference>
<dbReference type="EMBL" id="PEWA01000051">
    <property type="protein sequence ID" value="PIU73189.1"/>
    <property type="molecule type" value="Genomic_DNA"/>
</dbReference>
<evidence type="ECO:0000256" key="1">
    <source>
        <dbReference type="ARBA" id="ARBA00022676"/>
    </source>
</evidence>
<evidence type="ECO:0000313" key="4">
    <source>
        <dbReference type="EMBL" id="PIU73189.1"/>
    </source>
</evidence>
<comment type="caution">
    <text evidence="4">The sequence shown here is derived from an EMBL/GenBank/DDBJ whole genome shotgun (WGS) entry which is preliminary data.</text>
</comment>
<evidence type="ECO:0000313" key="5">
    <source>
        <dbReference type="Proteomes" id="UP000231407"/>
    </source>
</evidence>
<name>A0A2M7ARD6_9BACT</name>
<reference evidence="5" key="1">
    <citation type="submission" date="2017-09" db="EMBL/GenBank/DDBJ databases">
        <title>Depth-based differentiation of microbial function through sediment-hosted aquifers and enrichment of novel symbionts in the deep terrestrial subsurface.</title>
        <authorList>
            <person name="Probst A.J."/>
            <person name="Ladd B."/>
            <person name="Jarett J.K."/>
            <person name="Geller-Mcgrath D.E."/>
            <person name="Sieber C.M.K."/>
            <person name="Emerson J.B."/>
            <person name="Anantharaman K."/>
            <person name="Thomas B.C."/>
            <person name="Malmstrom R."/>
            <person name="Stieglmeier M."/>
            <person name="Klingl A."/>
            <person name="Woyke T."/>
            <person name="Ryan C.M."/>
            <person name="Banfield J.F."/>
        </authorList>
    </citation>
    <scope>NUCLEOTIDE SEQUENCE [LARGE SCALE GENOMIC DNA]</scope>
</reference>
<dbReference type="InterPro" id="IPR007184">
    <property type="entry name" value="Mannoside_phosphorylase"/>
</dbReference>
<accession>A0A2M7ARD6</accession>
<dbReference type="PANTHER" id="PTHR34106">
    <property type="entry name" value="GLYCOSIDASE"/>
    <property type="match status" value="1"/>
</dbReference>
<keyword evidence="1" id="KW-0328">Glycosyltransferase</keyword>
<dbReference type="SUPFAM" id="SSF75005">
    <property type="entry name" value="Arabinanase/levansucrase/invertase"/>
    <property type="match status" value="1"/>
</dbReference>
<gene>
    <name evidence="4" type="ORF">COS78_03690</name>
</gene>
<evidence type="ECO:0000256" key="2">
    <source>
        <dbReference type="ARBA" id="ARBA00022679"/>
    </source>
</evidence>